<dbReference type="InterPro" id="IPR055294">
    <property type="entry name" value="FBL60-like"/>
</dbReference>
<dbReference type="PANTHER" id="PTHR31293:SF12">
    <property type="entry name" value="RNI-LIKE SUPERFAMILY PROTEIN"/>
    <property type="match status" value="1"/>
</dbReference>
<gene>
    <name evidence="2" type="ORF">SLEP1_g21367</name>
</gene>
<dbReference type="CDD" id="cd22160">
    <property type="entry name" value="F-box_AtFBL13-like"/>
    <property type="match status" value="1"/>
</dbReference>
<dbReference type="PROSITE" id="PS50181">
    <property type="entry name" value="FBOX"/>
    <property type="match status" value="1"/>
</dbReference>
<keyword evidence="3" id="KW-1185">Reference proteome</keyword>
<dbReference type="SUPFAM" id="SSF81383">
    <property type="entry name" value="F-box domain"/>
    <property type="match status" value="1"/>
</dbReference>
<name>A0AAV5J5P9_9ROSI</name>
<dbReference type="AlphaFoldDB" id="A0AAV5J5P9"/>
<dbReference type="PANTHER" id="PTHR31293">
    <property type="entry name" value="RNI-LIKE SUPERFAMILY PROTEIN"/>
    <property type="match status" value="1"/>
</dbReference>
<evidence type="ECO:0000313" key="3">
    <source>
        <dbReference type="Proteomes" id="UP001054252"/>
    </source>
</evidence>
<accession>A0AAV5J5P9</accession>
<evidence type="ECO:0000313" key="2">
    <source>
        <dbReference type="EMBL" id="GKV09934.1"/>
    </source>
</evidence>
<comment type="caution">
    <text evidence="2">The sequence shown here is derived from an EMBL/GenBank/DDBJ whole genome shotgun (WGS) entry which is preliminary data.</text>
</comment>
<proteinExistence type="predicted"/>
<dbReference type="Pfam" id="PF23622">
    <property type="entry name" value="LRR_At1g61320_AtMIF1"/>
    <property type="match status" value="1"/>
</dbReference>
<protein>
    <recommendedName>
        <fullName evidence="1">F-box domain-containing protein</fullName>
    </recommendedName>
</protein>
<organism evidence="2 3">
    <name type="scientific">Rubroshorea leprosula</name>
    <dbReference type="NCBI Taxonomy" id="152421"/>
    <lineage>
        <taxon>Eukaryota</taxon>
        <taxon>Viridiplantae</taxon>
        <taxon>Streptophyta</taxon>
        <taxon>Embryophyta</taxon>
        <taxon>Tracheophyta</taxon>
        <taxon>Spermatophyta</taxon>
        <taxon>Magnoliopsida</taxon>
        <taxon>eudicotyledons</taxon>
        <taxon>Gunneridae</taxon>
        <taxon>Pentapetalae</taxon>
        <taxon>rosids</taxon>
        <taxon>malvids</taxon>
        <taxon>Malvales</taxon>
        <taxon>Dipterocarpaceae</taxon>
        <taxon>Rubroshorea</taxon>
    </lineage>
</organism>
<dbReference type="Proteomes" id="UP001054252">
    <property type="component" value="Unassembled WGS sequence"/>
</dbReference>
<reference evidence="2 3" key="1">
    <citation type="journal article" date="2021" name="Commun. Biol.">
        <title>The genome of Shorea leprosula (Dipterocarpaceae) highlights the ecological relevance of drought in aseasonal tropical rainforests.</title>
        <authorList>
            <person name="Ng K.K.S."/>
            <person name="Kobayashi M.J."/>
            <person name="Fawcett J.A."/>
            <person name="Hatakeyama M."/>
            <person name="Paape T."/>
            <person name="Ng C.H."/>
            <person name="Ang C.C."/>
            <person name="Tnah L.H."/>
            <person name="Lee C.T."/>
            <person name="Nishiyama T."/>
            <person name="Sese J."/>
            <person name="O'Brien M.J."/>
            <person name="Copetti D."/>
            <person name="Mohd Noor M.I."/>
            <person name="Ong R.C."/>
            <person name="Putra M."/>
            <person name="Sireger I.Z."/>
            <person name="Indrioko S."/>
            <person name="Kosugi Y."/>
            <person name="Izuno A."/>
            <person name="Isagi Y."/>
            <person name="Lee S.L."/>
            <person name="Shimizu K.K."/>
        </authorList>
    </citation>
    <scope>NUCLEOTIDE SEQUENCE [LARGE SCALE GENOMIC DNA]</scope>
    <source>
        <strain evidence="2">214</strain>
    </source>
</reference>
<dbReference type="EMBL" id="BPVZ01000031">
    <property type="protein sequence ID" value="GKV09934.1"/>
    <property type="molecule type" value="Genomic_DNA"/>
</dbReference>
<feature type="domain" description="F-box" evidence="1">
    <location>
        <begin position="14"/>
        <end position="63"/>
    </location>
</feature>
<dbReference type="Gene3D" id="1.20.1280.50">
    <property type="match status" value="1"/>
</dbReference>
<dbReference type="InterPro" id="IPR001810">
    <property type="entry name" value="F-box_dom"/>
</dbReference>
<dbReference type="InterPro" id="IPR053781">
    <property type="entry name" value="F-box_AtFBL13-like"/>
</dbReference>
<dbReference type="InterPro" id="IPR055357">
    <property type="entry name" value="LRR_At1g61320_AtMIF1"/>
</dbReference>
<dbReference type="SMART" id="SM00256">
    <property type="entry name" value="FBOX"/>
    <property type="match status" value="1"/>
</dbReference>
<sequence>MAKKQTCCIQATPVDRISDLPDGILHHILSYLSTKTVARTTVLSKRWRHLGDSCPFFDFFQHDFYIPIMDNFNSETFIDAVDRKLESFYKYNSGIQRFRLSFSLVEPEYHSLVDKWIGLVAERHVKELYLNLDVRLKNPYSLPREIFAVKSLTVLEISCGNTFFPSSIRLPYLVIRLSSCRIHGGFKISCNQLKELELDNCMQFGKIEIFAPNLSSFSYFGPLHSKCSYFSLNVPIKLKKFMLRSERSLDTYWYIRLKQCLLQLQCGIETLVLSIKLRSKITFDGDEASKRCISPPYALKCLALKVFHPSLTFDLESLIDGFLWCFHPEILAVMFTITMVEPLCKVLFETMDSRKDQGCCSSSKSKCWRHSFKVKHVIVKKEKGVKEQVPFSWEALSKAVCEKTYEVEFYLTW</sequence>
<dbReference type="Pfam" id="PF00646">
    <property type="entry name" value="F-box"/>
    <property type="match status" value="1"/>
</dbReference>
<evidence type="ECO:0000259" key="1">
    <source>
        <dbReference type="PROSITE" id="PS50181"/>
    </source>
</evidence>
<dbReference type="InterPro" id="IPR036047">
    <property type="entry name" value="F-box-like_dom_sf"/>
</dbReference>